<gene>
    <name evidence="1" type="ORF">Patl1_23852</name>
</gene>
<organism evidence="1 2">
    <name type="scientific">Pistacia atlantica</name>
    <dbReference type="NCBI Taxonomy" id="434234"/>
    <lineage>
        <taxon>Eukaryota</taxon>
        <taxon>Viridiplantae</taxon>
        <taxon>Streptophyta</taxon>
        <taxon>Embryophyta</taxon>
        <taxon>Tracheophyta</taxon>
        <taxon>Spermatophyta</taxon>
        <taxon>Magnoliopsida</taxon>
        <taxon>eudicotyledons</taxon>
        <taxon>Gunneridae</taxon>
        <taxon>Pentapetalae</taxon>
        <taxon>rosids</taxon>
        <taxon>malvids</taxon>
        <taxon>Sapindales</taxon>
        <taxon>Anacardiaceae</taxon>
        <taxon>Pistacia</taxon>
    </lineage>
</organism>
<evidence type="ECO:0000313" key="2">
    <source>
        <dbReference type="Proteomes" id="UP001164250"/>
    </source>
</evidence>
<protein>
    <submittedName>
        <fullName evidence="1">Uncharacterized protein</fullName>
    </submittedName>
</protein>
<dbReference type="Proteomes" id="UP001164250">
    <property type="component" value="Chromosome 13"/>
</dbReference>
<keyword evidence="2" id="KW-1185">Reference proteome</keyword>
<evidence type="ECO:0000313" key="1">
    <source>
        <dbReference type="EMBL" id="KAJ0079169.1"/>
    </source>
</evidence>
<accession>A0ACC0ZYX8</accession>
<proteinExistence type="predicted"/>
<name>A0ACC0ZYX8_9ROSI</name>
<dbReference type="EMBL" id="CM047909">
    <property type="protein sequence ID" value="KAJ0079169.1"/>
    <property type="molecule type" value="Genomic_DNA"/>
</dbReference>
<reference evidence="2" key="1">
    <citation type="journal article" date="2023" name="G3 (Bethesda)">
        <title>Genome assembly and association tests identify interacting loci associated with vigor, precocity, and sex in interspecific pistachio rootstocks.</title>
        <authorList>
            <person name="Palmer W."/>
            <person name="Jacygrad E."/>
            <person name="Sagayaradj S."/>
            <person name="Cavanaugh K."/>
            <person name="Han R."/>
            <person name="Bertier L."/>
            <person name="Beede B."/>
            <person name="Kafkas S."/>
            <person name="Golino D."/>
            <person name="Preece J."/>
            <person name="Michelmore R."/>
        </authorList>
    </citation>
    <scope>NUCLEOTIDE SEQUENCE [LARGE SCALE GENOMIC DNA]</scope>
</reference>
<comment type="caution">
    <text evidence="1">The sequence shown here is derived from an EMBL/GenBank/DDBJ whole genome shotgun (WGS) entry which is preliminary data.</text>
</comment>
<sequence>MALGFKDGGGIYLLVLHCICVRSCNCSLIKKFINSCICEISSSGDFNMHWNTTQGTYI</sequence>